<protein>
    <submittedName>
        <fullName evidence="1">Uncharacterized protein</fullName>
    </submittedName>
</protein>
<gene>
    <name evidence="1" type="ORF">B5K10_27795</name>
</gene>
<dbReference type="AlphaFoldDB" id="A0A3E1B257"/>
<organism evidence="1 2">
    <name type="scientific">Rhizobium leguminosarum bv. trifolii</name>
    <dbReference type="NCBI Taxonomy" id="386"/>
    <lineage>
        <taxon>Bacteria</taxon>
        <taxon>Pseudomonadati</taxon>
        <taxon>Pseudomonadota</taxon>
        <taxon>Alphaproteobacteria</taxon>
        <taxon>Hyphomicrobiales</taxon>
        <taxon>Rhizobiaceae</taxon>
        <taxon>Rhizobium/Agrobacterium group</taxon>
        <taxon>Rhizobium</taxon>
    </lineage>
</organism>
<dbReference type="EMBL" id="NAOO01000041">
    <property type="protein sequence ID" value="RFB84367.1"/>
    <property type="molecule type" value="Genomic_DNA"/>
</dbReference>
<evidence type="ECO:0000313" key="1">
    <source>
        <dbReference type="EMBL" id="RFB84367.1"/>
    </source>
</evidence>
<accession>A0A3E1B257</accession>
<sequence>MLLLERAPVMPIEMDEPTIVATWENRTQIIEIMHSAREMSQELQKLWNGSGETGRLSQDDTDRLVELLREISDLNETLRLLA</sequence>
<evidence type="ECO:0000313" key="2">
    <source>
        <dbReference type="Proteomes" id="UP000256748"/>
    </source>
</evidence>
<name>A0A3E1B257_RHILT</name>
<reference evidence="1 2" key="1">
    <citation type="submission" date="2017-03" db="EMBL/GenBank/DDBJ databases">
        <title>Genome analysis of Rhizobial strains effectives or ineffectives for nitrogen fixation isolated from bean seeds.</title>
        <authorList>
            <person name="Peralta H."/>
            <person name="Aguilar-Vera A."/>
            <person name="Mora Y."/>
            <person name="Vargas-Lagunas C."/>
            <person name="Girard L."/>
            <person name="Mora J."/>
        </authorList>
    </citation>
    <scope>NUCLEOTIDE SEQUENCE [LARGE SCALE GENOMIC DNA]</scope>
    <source>
        <strain evidence="1 2">CCGM5</strain>
    </source>
</reference>
<comment type="caution">
    <text evidence="1">The sequence shown here is derived from an EMBL/GenBank/DDBJ whole genome shotgun (WGS) entry which is preliminary data.</text>
</comment>
<dbReference type="Proteomes" id="UP000256748">
    <property type="component" value="Unassembled WGS sequence"/>
</dbReference>
<proteinExistence type="predicted"/>
<dbReference type="RefSeq" id="WP_116275856.1">
    <property type="nucleotide sequence ID" value="NZ_KZ859530.1"/>
</dbReference>